<dbReference type="Gene3D" id="3.30.1380.10">
    <property type="match status" value="1"/>
</dbReference>
<dbReference type="SUPFAM" id="SSF47090">
    <property type="entry name" value="PGBD-like"/>
    <property type="match status" value="1"/>
</dbReference>
<dbReference type="Proteomes" id="UP001427805">
    <property type="component" value="Unassembled WGS sequence"/>
</dbReference>
<dbReference type="InterPro" id="IPR009045">
    <property type="entry name" value="Zn_M74/Hedgehog-like"/>
</dbReference>
<reference evidence="4 5" key="1">
    <citation type="submission" date="2024-05" db="EMBL/GenBank/DDBJ databases">
        <title>Sphingomonas sp. HF-S3 16S ribosomal RNA gene Genome sequencing and assembly.</title>
        <authorList>
            <person name="Lee H."/>
        </authorList>
    </citation>
    <scope>NUCLEOTIDE SEQUENCE [LARGE SCALE GENOMIC DNA]</scope>
    <source>
        <strain evidence="4 5">HF-S3</strain>
    </source>
</reference>
<feature type="domain" description="Peptidase M15C" evidence="3">
    <location>
        <begin position="223"/>
        <end position="283"/>
    </location>
</feature>
<dbReference type="InterPro" id="IPR036366">
    <property type="entry name" value="PGBDSf"/>
</dbReference>
<evidence type="ECO:0000259" key="3">
    <source>
        <dbReference type="Pfam" id="PF13539"/>
    </source>
</evidence>
<feature type="region of interest" description="Disordered" evidence="1">
    <location>
        <begin position="71"/>
        <end position="133"/>
    </location>
</feature>
<gene>
    <name evidence="4" type="ORF">TPR58_20055</name>
</gene>
<dbReference type="Pfam" id="PF13539">
    <property type="entry name" value="Peptidase_M15_4"/>
    <property type="match status" value="1"/>
</dbReference>
<dbReference type="Gene3D" id="1.10.101.10">
    <property type="entry name" value="PGBD-like superfamily/PGBD"/>
    <property type="match status" value="1"/>
</dbReference>
<name>A0ABV0BD59_9SPHN</name>
<dbReference type="InterPro" id="IPR039561">
    <property type="entry name" value="Peptidase_M15C"/>
</dbReference>
<dbReference type="InterPro" id="IPR036365">
    <property type="entry name" value="PGBD-like_sf"/>
</dbReference>
<protein>
    <submittedName>
        <fullName evidence="4">M15 family metallopeptidase</fullName>
    </submittedName>
</protein>
<dbReference type="EMBL" id="JBDIZK010000014">
    <property type="protein sequence ID" value="MEN3749480.1"/>
    <property type="molecule type" value="Genomic_DNA"/>
</dbReference>
<feature type="compositionally biased region" description="Low complexity" evidence="1">
    <location>
        <begin position="80"/>
        <end position="97"/>
    </location>
</feature>
<comment type="caution">
    <text evidence="4">The sequence shown here is derived from an EMBL/GenBank/DDBJ whole genome shotgun (WGS) entry which is preliminary data.</text>
</comment>
<feature type="compositionally biased region" description="Pro residues" evidence="1">
    <location>
        <begin position="98"/>
        <end position="112"/>
    </location>
</feature>
<feature type="domain" description="Peptidoglycan binding-like" evidence="2">
    <location>
        <begin position="13"/>
        <end position="68"/>
    </location>
</feature>
<evidence type="ECO:0000259" key="2">
    <source>
        <dbReference type="Pfam" id="PF01471"/>
    </source>
</evidence>
<organism evidence="4 5">
    <name type="scientific">Sphingomonas rustica</name>
    <dbReference type="NCBI Taxonomy" id="3103142"/>
    <lineage>
        <taxon>Bacteria</taxon>
        <taxon>Pseudomonadati</taxon>
        <taxon>Pseudomonadota</taxon>
        <taxon>Alphaproteobacteria</taxon>
        <taxon>Sphingomonadales</taxon>
        <taxon>Sphingomonadaceae</taxon>
        <taxon>Sphingomonas</taxon>
    </lineage>
</organism>
<dbReference type="SUPFAM" id="SSF55166">
    <property type="entry name" value="Hedgehog/DD-peptidase"/>
    <property type="match status" value="1"/>
</dbReference>
<keyword evidence="5" id="KW-1185">Reference proteome</keyword>
<evidence type="ECO:0000256" key="1">
    <source>
        <dbReference type="SAM" id="MobiDB-lite"/>
    </source>
</evidence>
<sequence length="295" mass="31944">MRSSVGLNGRNVREDTITVQNLLTRAGLRLGLVDGRCGPKTISAIINYQRTFLRNPDGLIEPDQTTWRHLTGQGGGRGMPTPVRQVTPVRTPTRVGGPPVPAAPRPAAPPTPARSSSTSYTTLLPRPDRSTINRNLSSARNELLLAKFGAPRQNYSQNDLPITNEKLKRMMVTESVGPFRVTGLKPAVDSLRQVMSDINAVLPTLHNALGSAGMKVCRLQRNSSTKISNHSWGTAIDITIGGQLDARGNNKVQHGLTLIAPYFNARGWYWGAGFGTEDAMHFECSASLIQGFPSA</sequence>
<evidence type="ECO:0000313" key="4">
    <source>
        <dbReference type="EMBL" id="MEN3749480.1"/>
    </source>
</evidence>
<dbReference type="InterPro" id="IPR002477">
    <property type="entry name" value="Peptidoglycan-bd-like"/>
</dbReference>
<dbReference type="Pfam" id="PF01471">
    <property type="entry name" value="PG_binding_1"/>
    <property type="match status" value="1"/>
</dbReference>
<evidence type="ECO:0000313" key="5">
    <source>
        <dbReference type="Proteomes" id="UP001427805"/>
    </source>
</evidence>
<proteinExistence type="predicted"/>
<accession>A0ABV0BD59</accession>